<gene>
    <name evidence="2" type="ORF">LCGC14_1664450</name>
</gene>
<name>A0A0F9IFR9_9ZZZZ</name>
<dbReference type="Pfam" id="PF14280">
    <property type="entry name" value="DUF4365"/>
    <property type="match status" value="1"/>
</dbReference>
<dbReference type="AlphaFoldDB" id="A0A0F9IFR9"/>
<reference evidence="2" key="1">
    <citation type="journal article" date="2015" name="Nature">
        <title>Complex archaea that bridge the gap between prokaryotes and eukaryotes.</title>
        <authorList>
            <person name="Spang A."/>
            <person name="Saw J.H."/>
            <person name="Jorgensen S.L."/>
            <person name="Zaremba-Niedzwiedzka K."/>
            <person name="Martijn J."/>
            <person name="Lind A.E."/>
            <person name="van Eijk R."/>
            <person name="Schleper C."/>
            <person name="Guy L."/>
            <person name="Ettema T.J."/>
        </authorList>
    </citation>
    <scope>NUCLEOTIDE SEQUENCE</scope>
</reference>
<protein>
    <recommendedName>
        <fullName evidence="1">DUF4365 domain-containing protein</fullName>
    </recommendedName>
</protein>
<organism evidence="2">
    <name type="scientific">marine sediment metagenome</name>
    <dbReference type="NCBI Taxonomy" id="412755"/>
    <lineage>
        <taxon>unclassified sequences</taxon>
        <taxon>metagenomes</taxon>
        <taxon>ecological metagenomes</taxon>
    </lineage>
</organism>
<evidence type="ECO:0000259" key="1">
    <source>
        <dbReference type="Pfam" id="PF14280"/>
    </source>
</evidence>
<comment type="caution">
    <text evidence="2">The sequence shown here is derived from an EMBL/GenBank/DDBJ whole genome shotgun (WGS) entry which is preliminary data.</text>
</comment>
<dbReference type="EMBL" id="LAZR01014194">
    <property type="protein sequence ID" value="KKM18559.1"/>
    <property type="molecule type" value="Genomic_DNA"/>
</dbReference>
<dbReference type="InterPro" id="IPR011990">
    <property type="entry name" value="TPR-like_helical_dom_sf"/>
</dbReference>
<feature type="domain" description="DUF4365" evidence="1">
    <location>
        <begin position="16"/>
        <end position="140"/>
    </location>
</feature>
<proteinExistence type="predicted"/>
<dbReference type="Gene3D" id="1.25.40.10">
    <property type="entry name" value="Tetratricopeptide repeat domain"/>
    <property type="match status" value="1"/>
</dbReference>
<accession>A0A0F9IFR9</accession>
<dbReference type="InterPro" id="IPR025375">
    <property type="entry name" value="DUF4365"/>
</dbReference>
<evidence type="ECO:0000313" key="2">
    <source>
        <dbReference type="EMBL" id="KKM18559.1"/>
    </source>
</evidence>
<sequence length="597" mass="70949">MEKKRKDVIETQSVGFIYQFFSEWNPNELTNDFGLDFQIVIFEQGISTKYTFCVQLKSTQSINIKGEYIKFNIDIRHLVYFCDFIDPVLLIVFDAQSKIGYYLNIFDYCTTILENEKPNWRTQKHITLNIPLTNRLSDLEVVKNDIIDTTKRKWRYNSHLLKWYEGYELFLSDPEKLEKIMNKKEQDTIEMRFHTSQLYFYQDDLQKTKEQFEKVYNMKREDENQLKAILGYILSQNIILDNINSELSRLCQEGIELARKLNSNLYANTFTFFLKLLEYIKIINKMLPMFILRTQKSDSGVYDSFLIELEAIDLVNLNIELDKINQELFKNLNEFLEQEDYRTYLILLLHVIKIGNYANEILIKFIDKSIVIESIEKFDPFIKIIEKLSDIGNDNEITLYTYFCLGGYYSLYDKEVANDYYNKGLKLAQEIGHKFYLRKFNQMLSIKKKNFEQFSYEDYQELPIKEALADEIEMLEMKIESIPNGHMKEVYAIALSDLDPTDFLKSCKYLAIWYKPSSLGIDLELYSIGRKTVICLKKVKYSESANLSLVYKYFKEKICRNCTDKNPRKEYWCFNHKILLTMESSVSITIQNIKSKK</sequence>